<feature type="region of interest" description="Disordered" evidence="1">
    <location>
        <begin position="125"/>
        <end position="241"/>
    </location>
</feature>
<name>A0A3N4LFK1_9PEZI</name>
<keyword evidence="3" id="KW-1185">Reference proteome</keyword>
<feature type="compositionally biased region" description="Polar residues" evidence="1">
    <location>
        <begin position="1"/>
        <end position="24"/>
    </location>
</feature>
<accession>A0A3N4LFK1</accession>
<feature type="compositionally biased region" description="Pro residues" evidence="1">
    <location>
        <begin position="42"/>
        <end position="52"/>
    </location>
</feature>
<feature type="region of interest" description="Disordered" evidence="1">
    <location>
        <begin position="452"/>
        <end position="490"/>
    </location>
</feature>
<feature type="compositionally biased region" description="Low complexity" evidence="1">
    <location>
        <begin position="30"/>
        <end position="41"/>
    </location>
</feature>
<dbReference type="InParanoid" id="A0A3N4LFK1"/>
<feature type="region of interest" description="Disordered" evidence="1">
    <location>
        <begin position="629"/>
        <end position="658"/>
    </location>
</feature>
<evidence type="ECO:0000313" key="2">
    <source>
        <dbReference type="EMBL" id="RPB21667.1"/>
    </source>
</evidence>
<feature type="compositionally biased region" description="Gly residues" evidence="1">
    <location>
        <begin position="139"/>
        <end position="156"/>
    </location>
</feature>
<feature type="compositionally biased region" description="Low complexity" evidence="1">
    <location>
        <begin position="229"/>
        <end position="239"/>
    </location>
</feature>
<sequence length="707" mass="77035">MGMKNTAVNQPHTSIHSQEASHGLNTPVEPSSSLDPYSSPSLPTPLDPPQPTPADSRPSMDVKALIQFFNNRNTSPVPKPPVITRQPAFNLNGKVKNLVREFSKSTQSLADPRHSRPFGQVKKVARATQAEPAIDQLQIGGGAAGNGVSQGSGGSGQASKEGSSTGYVASVQLTDPPKQPDSEDQPSQQHQEPAEAAVESVQNVTHKTASTPTRPEYNEQGLGPKRAGSVTSTSTTSHSKSLKVKQWNCHTFATPIRLGDMLSTIDRPVAVFQKQNRPDSLDSVVMSARNSELRNTKSTGLALSGIERYESVLFPLPLLGLETAEEQPVPRTPNKSTEPPPLKIVKVRKSEYAAGSGLNTFGCYEHPPPPPPKVPFLAPPAQQFIEPQQFARSSQAPSISDSISIPPERSIFHRRSSARKGWQNRRIEARRKRGETGSQVLLPVTPSIVLKPPVERAGTKDKNSGARESSRLPSTRAYQTLPHKGSPRRRIYDDTGWVNHNHQALRKSMGQTRGDAHCAIDTLDCFSLSPTSWSTATAPEDSPSVAETTSFIHSPLSPPRAPSRSIIMGPDDTAGKYHPLSRRKSELIRPLPDPFFVEQIGLQQFNSRFSTFTKQESFSDASFVTIDQEAPTVRSEVGPKPPAEAKDPRRLGSAYQSPVPRILAREDVTSRAAGLMSPSYVVAEKLSRALSHANSVDMENKRYSRRR</sequence>
<dbReference type="AlphaFoldDB" id="A0A3N4LFK1"/>
<protein>
    <submittedName>
        <fullName evidence="2">Uncharacterized protein</fullName>
    </submittedName>
</protein>
<reference evidence="2 3" key="1">
    <citation type="journal article" date="2018" name="Nat. Ecol. Evol.">
        <title>Pezizomycetes genomes reveal the molecular basis of ectomycorrhizal truffle lifestyle.</title>
        <authorList>
            <person name="Murat C."/>
            <person name="Payen T."/>
            <person name="Noel B."/>
            <person name="Kuo A."/>
            <person name="Morin E."/>
            <person name="Chen J."/>
            <person name="Kohler A."/>
            <person name="Krizsan K."/>
            <person name="Balestrini R."/>
            <person name="Da Silva C."/>
            <person name="Montanini B."/>
            <person name="Hainaut M."/>
            <person name="Levati E."/>
            <person name="Barry K.W."/>
            <person name="Belfiori B."/>
            <person name="Cichocki N."/>
            <person name="Clum A."/>
            <person name="Dockter R.B."/>
            <person name="Fauchery L."/>
            <person name="Guy J."/>
            <person name="Iotti M."/>
            <person name="Le Tacon F."/>
            <person name="Lindquist E.A."/>
            <person name="Lipzen A."/>
            <person name="Malagnac F."/>
            <person name="Mello A."/>
            <person name="Molinier V."/>
            <person name="Miyauchi S."/>
            <person name="Poulain J."/>
            <person name="Riccioni C."/>
            <person name="Rubini A."/>
            <person name="Sitrit Y."/>
            <person name="Splivallo R."/>
            <person name="Traeger S."/>
            <person name="Wang M."/>
            <person name="Zifcakova L."/>
            <person name="Wipf D."/>
            <person name="Zambonelli A."/>
            <person name="Paolocci F."/>
            <person name="Nowrousian M."/>
            <person name="Ottonello S."/>
            <person name="Baldrian P."/>
            <person name="Spatafora J.W."/>
            <person name="Henrissat B."/>
            <person name="Nagy L.G."/>
            <person name="Aury J.M."/>
            <person name="Wincker P."/>
            <person name="Grigoriev I.V."/>
            <person name="Bonfante P."/>
            <person name="Martin F.M."/>
        </authorList>
    </citation>
    <scope>NUCLEOTIDE SEQUENCE [LARGE SCALE GENOMIC DNA]</scope>
    <source>
        <strain evidence="2 3">ATCC MYA-4762</strain>
    </source>
</reference>
<evidence type="ECO:0000256" key="1">
    <source>
        <dbReference type="SAM" id="MobiDB-lite"/>
    </source>
</evidence>
<dbReference type="EMBL" id="ML121558">
    <property type="protein sequence ID" value="RPB21667.1"/>
    <property type="molecule type" value="Genomic_DNA"/>
</dbReference>
<proteinExistence type="predicted"/>
<organism evidence="2 3">
    <name type="scientific">Terfezia boudieri ATCC MYA-4762</name>
    <dbReference type="NCBI Taxonomy" id="1051890"/>
    <lineage>
        <taxon>Eukaryota</taxon>
        <taxon>Fungi</taxon>
        <taxon>Dikarya</taxon>
        <taxon>Ascomycota</taxon>
        <taxon>Pezizomycotina</taxon>
        <taxon>Pezizomycetes</taxon>
        <taxon>Pezizales</taxon>
        <taxon>Pezizaceae</taxon>
        <taxon>Terfezia</taxon>
    </lineage>
</organism>
<feature type="compositionally biased region" description="Polar residues" evidence="1">
    <location>
        <begin position="200"/>
        <end position="213"/>
    </location>
</feature>
<dbReference type="OrthoDB" id="5385750at2759"/>
<dbReference type="Proteomes" id="UP000267821">
    <property type="component" value="Unassembled WGS sequence"/>
</dbReference>
<evidence type="ECO:0000313" key="3">
    <source>
        <dbReference type="Proteomes" id="UP000267821"/>
    </source>
</evidence>
<feature type="region of interest" description="Disordered" evidence="1">
    <location>
        <begin position="1"/>
        <end position="62"/>
    </location>
</feature>
<feature type="region of interest" description="Disordered" evidence="1">
    <location>
        <begin position="536"/>
        <end position="576"/>
    </location>
</feature>
<gene>
    <name evidence="2" type="ORF">L211DRAFT_851374</name>
</gene>
<feature type="compositionally biased region" description="Basic and acidic residues" evidence="1">
    <location>
        <begin position="453"/>
        <end position="470"/>
    </location>
</feature>